<keyword evidence="4" id="KW-1185">Reference proteome</keyword>
<dbReference type="AlphaFoldDB" id="A0A5B8XNU0"/>
<reference evidence="3 4" key="1">
    <citation type="submission" date="2019-08" db="EMBL/GenBank/DDBJ databases">
        <authorList>
            <person name="Liang Q."/>
        </authorList>
    </citation>
    <scope>NUCLEOTIDE SEQUENCE [LARGE SCALE GENOMIC DNA]</scope>
    <source>
        <strain evidence="3 4">V1718</strain>
    </source>
</reference>
<dbReference type="KEGG" id="bbae:FRD01_06575"/>
<dbReference type="Proteomes" id="UP000321595">
    <property type="component" value="Chromosome"/>
</dbReference>
<evidence type="ECO:0000313" key="3">
    <source>
        <dbReference type="EMBL" id="QED26911.1"/>
    </source>
</evidence>
<evidence type="ECO:0000313" key="4">
    <source>
        <dbReference type="Proteomes" id="UP000321595"/>
    </source>
</evidence>
<feature type="compositionally biased region" description="Acidic residues" evidence="1">
    <location>
        <begin position="47"/>
        <end position="65"/>
    </location>
</feature>
<feature type="region of interest" description="Disordered" evidence="1">
    <location>
        <begin position="18"/>
        <end position="65"/>
    </location>
</feature>
<proteinExistence type="predicted"/>
<evidence type="ECO:0000256" key="1">
    <source>
        <dbReference type="SAM" id="MobiDB-lite"/>
    </source>
</evidence>
<name>A0A5B8XNU0_9DELT</name>
<organism evidence="3 4">
    <name type="scientific">Microvenator marinus</name>
    <dbReference type="NCBI Taxonomy" id="2600177"/>
    <lineage>
        <taxon>Bacteria</taxon>
        <taxon>Deltaproteobacteria</taxon>
        <taxon>Bradymonadales</taxon>
        <taxon>Microvenatoraceae</taxon>
        <taxon>Microvenator</taxon>
    </lineage>
</organism>
<gene>
    <name evidence="3" type="ORF">FRD01_06575</name>
</gene>
<dbReference type="RefSeq" id="WP_146958596.1">
    <property type="nucleotide sequence ID" value="NZ_CP042467.1"/>
</dbReference>
<feature type="signal peptide" evidence="2">
    <location>
        <begin position="1"/>
        <end position="21"/>
    </location>
</feature>
<dbReference type="EMBL" id="CP042467">
    <property type="protein sequence ID" value="QED26911.1"/>
    <property type="molecule type" value="Genomic_DNA"/>
</dbReference>
<protein>
    <submittedName>
        <fullName evidence="3">Uncharacterized protein</fullName>
    </submittedName>
</protein>
<evidence type="ECO:0000256" key="2">
    <source>
        <dbReference type="SAM" id="SignalP"/>
    </source>
</evidence>
<sequence>MKVLVAALILALAAACSDDPAQTPTNNMDMDSTDAQDDSGQTGGDMSEADMSEPEPDMAEDMPAEEDMAPEPDMMADMEADMDPVDPPLPFTWPADPTAFANTSTDASYIYELLVPETQDGVAVCCKDFGAISKAPGIDNALANLNDTLALFGADIQAPLTDAIENGSAVILLDHRELDGATDPDGFLLSWLAGSFANGTDYGSAAASNGQFTLLPAAFKPGTGEPLVVFNPASMMANEMAAGPTSLDFSLPFLGSTLSLAIQQAEVSGTATVPNDGIAYTDGALSGWVTLESMYTAINTIIDQNCACIGNTQPIYTQDATNQEWEGACVANVNTVCPSNAEEICRVLAGSNIQNGGVCGVLPSILQGAADIDADNDDNFEALSIGFEWSAARADIVP</sequence>
<dbReference type="PROSITE" id="PS51257">
    <property type="entry name" value="PROKAR_LIPOPROTEIN"/>
    <property type="match status" value="1"/>
</dbReference>
<accession>A0A5B8XNU0</accession>
<keyword evidence="2" id="KW-0732">Signal</keyword>
<feature type="chain" id="PRO_5023054776" evidence="2">
    <location>
        <begin position="22"/>
        <end position="398"/>
    </location>
</feature>
<feature type="compositionally biased region" description="Polar residues" evidence="1">
    <location>
        <begin position="20"/>
        <end position="30"/>
    </location>
</feature>